<evidence type="ECO:0000256" key="3">
    <source>
        <dbReference type="ARBA" id="ARBA00004418"/>
    </source>
</evidence>
<keyword evidence="8 13" id="KW-0732">Signal</keyword>
<proteinExistence type="inferred from homology"/>
<keyword evidence="12" id="KW-0046">Antibiotic resistance</keyword>
<evidence type="ECO:0000256" key="2">
    <source>
        <dbReference type="ARBA" id="ARBA00001947"/>
    </source>
</evidence>
<evidence type="ECO:0000256" key="12">
    <source>
        <dbReference type="ARBA" id="ARBA00023251"/>
    </source>
</evidence>
<accession>A0A923KHU6</accession>
<comment type="caution">
    <text evidence="15">The sequence shown here is derived from an EMBL/GenBank/DDBJ whole genome shotgun (WGS) entry which is preliminary data.</text>
</comment>
<evidence type="ECO:0000313" key="15">
    <source>
        <dbReference type="EMBL" id="MBC3757374.1"/>
    </source>
</evidence>
<comment type="subunit">
    <text evidence="5">Monomer.</text>
</comment>
<dbReference type="Pfam" id="PF00753">
    <property type="entry name" value="Lactamase_B"/>
    <property type="match status" value="1"/>
</dbReference>
<dbReference type="SUPFAM" id="SSF56281">
    <property type="entry name" value="Metallo-hydrolase/oxidoreductase"/>
    <property type="match status" value="1"/>
</dbReference>
<dbReference type="GO" id="GO:0008800">
    <property type="term" value="F:beta-lactamase activity"/>
    <property type="evidence" value="ECO:0007669"/>
    <property type="project" value="UniProtKB-EC"/>
</dbReference>
<dbReference type="EMBL" id="JACNMF010000001">
    <property type="protein sequence ID" value="MBC3757374.1"/>
    <property type="molecule type" value="Genomic_DNA"/>
</dbReference>
<dbReference type="NCBIfam" id="NF033088">
    <property type="entry name" value="bla_subclass_B1"/>
    <property type="match status" value="1"/>
</dbReference>
<dbReference type="InterPro" id="IPR058199">
    <property type="entry name" value="BlaB//VIM/IMP-1"/>
</dbReference>
<dbReference type="PANTHER" id="PTHR42951">
    <property type="entry name" value="METALLO-BETA-LACTAMASE DOMAIN-CONTAINING"/>
    <property type="match status" value="1"/>
</dbReference>
<evidence type="ECO:0000313" key="16">
    <source>
        <dbReference type="Proteomes" id="UP000656244"/>
    </source>
</evidence>
<evidence type="ECO:0000256" key="10">
    <source>
        <dbReference type="ARBA" id="ARBA00022801"/>
    </source>
</evidence>
<comment type="cofactor">
    <cofactor evidence="2">
        <name>Zn(2+)</name>
        <dbReference type="ChEBI" id="CHEBI:29105"/>
    </cofactor>
</comment>
<dbReference type="Proteomes" id="UP000656244">
    <property type="component" value="Unassembled WGS sequence"/>
</dbReference>
<keyword evidence="10 15" id="KW-0378">Hydrolase</keyword>
<dbReference type="InterPro" id="IPR036866">
    <property type="entry name" value="RibonucZ/Hydroxyglut_hydro"/>
</dbReference>
<reference evidence="15" key="1">
    <citation type="submission" date="2020-08" db="EMBL/GenBank/DDBJ databases">
        <title>Hyunsoonleella sp. strain SJ7 genome sequencing and assembly.</title>
        <authorList>
            <person name="Kim I."/>
        </authorList>
    </citation>
    <scope>NUCLEOTIDE SEQUENCE</scope>
    <source>
        <strain evidence="15">SJ7</strain>
    </source>
</reference>
<dbReference type="Gene3D" id="3.60.15.10">
    <property type="entry name" value="Ribonuclease Z/Hydroxyacylglutathione hydrolase-like"/>
    <property type="match status" value="1"/>
</dbReference>
<comment type="similarity">
    <text evidence="4">Belongs to the metallo-beta-lactamase superfamily. Class-B beta-lactamase family.</text>
</comment>
<comment type="subcellular location">
    <subcellularLocation>
        <location evidence="3">Periplasm</location>
    </subcellularLocation>
</comment>
<feature type="signal peptide" evidence="13">
    <location>
        <begin position="1"/>
        <end position="18"/>
    </location>
</feature>
<evidence type="ECO:0000259" key="14">
    <source>
        <dbReference type="SMART" id="SM00849"/>
    </source>
</evidence>
<dbReference type="InterPro" id="IPR001279">
    <property type="entry name" value="Metallo-B-lactamas"/>
</dbReference>
<evidence type="ECO:0000256" key="6">
    <source>
        <dbReference type="ARBA" id="ARBA00012865"/>
    </source>
</evidence>
<dbReference type="EC" id="3.5.2.6" evidence="6"/>
<keyword evidence="11" id="KW-0862">Zinc</keyword>
<dbReference type="PROSITE" id="PS51257">
    <property type="entry name" value="PROKAR_LIPOPROTEIN"/>
    <property type="match status" value="1"/>
</dbReference>
<dbReference type="RefSeq" id="WP_186558609.1">
    <property type="nucleotide sequence ID" value="NZ_JACNMF010000001.1"/>
</dbReference>
<evidence type="ECO:0000256" key="5">
    <source>
        <dbReference type="ARBA" id="ARBA00011245"/>
    </source>
</evidence>
<evidence type="ECO:0000256" key="11">
    <source>
        <dbReference type="ARBA" id="ARBA00022833"/>
    </source>
</evidence>
<comment type="catalytic activity">
    <reaction evidence="1">
        <text>a beta-lactam + H2O = a substituted beta-amino acid</text>
        <dbReference type="Rhea" id="RHEA:20401"/>
        <dbReference type="ChEBI" id="CHEBI:15377"/>
        <dbReference type="ChEBI" id="CHEBI:35627"/>
        <dbReference type="ChEBI" id="CHEBI:140347"/>
        <dbReference type="EC" id="3.5.2.6"/>
    </reaction>
</comment>
<evidence type="ECO:0000256" key="9">
    <source>
        <dbReference type="ARBA" id="ARBA00022764"/>
    </source>
</evidence>
<protein>
    <recommendedName>
        <fullName evidence="6">beta-lactamase</fullName>
        <ecNumber evidence="6">3.5.2.6</ecNumber>
    </recommendedName>
</protein>
<name>A0A923KHU6_9FLAO</name>
<dbReference type="PANTHER" id="PTHR42951:SF4">
    <property type="entry name" value="ACYL-COENZYME A THIOESTERASE MBLAC2"/>
    <property type="match status" value="1"/>
</dbReference>
<dbReference type="CDD" id="cd16302">
    <property type="entry name" value="CcrA-like_MBL-B1"/>
    <property type="match status" value="1"/>
</dbReference>
<evidence type="ECO:0000256" key="1">
    <source>
        <dbReference type="ARBA" id="ARBA00001526"/>
    </source>
</evidence>
<evidence type="ECO:0000256" key="13">
    <source>
        <dbReference type="SAM" id="SignalP"/>
    </source>
</evidence>
<evidence type="ECO:0000256" key="4">
    <source>
        <dbReference type="ARBA" id="ARBA00005250"/>
    </source>
</evidence>
<feature type="chain" id="PRO_5038101411" description="beta-lactamase" evidence="13">
    <location>
        <begin position="19"/>
        <end position="243"/>
    </location>
</feature>
<dbReference type="SMART" id="SM00849">
    <property type="entry name" value="Lactamase_B"/>
    <property type="match status" value="1"/>
</dbReference>
<organism evidence="15 16">
    <name type="scientific">Hyunsoonleella aquatilis</name>
    <dbReference type="NCBI Taxonomy" id="2762758"/>
    <lineage>
        <taxon>Bacteria</taxon>
        <taxon>Pseudomonadati</taxon>
        <taxon>Bacteroidota</taxon>
        <taxon>Flavobacteriia</taxon>
        <taxon>Flavobacteriales</taxon>
        <taxon>Flavobacteriaceae</taxon>
    </lineage>
</organism>
<dbReference type="GO" id="GO:0017001">
    <property type="term" value="P:antibiotic catabolic process"/>
    <property type="evidence" value="ECO:0007669"/>
    <property type="project" value="UniProtKB-ARBA"/>
</dbReference>
<sequence length="243" mass="27248">MRTFIALFLLFFLISCKSAPKHIQSFESDILKIEKINDNIFRHISYIQTNDFGKVACNGMVYFNEDEAIVFDTPVDDEASKVLIEWITKTYRKKIMAVVITHFHNDCLGGLNEFHKNNISSHANEQTIILAKNDSAVLPKIGFKNKLELKVGNQIAITKHFGEGHTVDNVVGYIPNEKTLFGGCLIKSLKAGKGYLGDANTSEWSNTVALIKETYPNLKIVIPGHGKSGEPELLDYTVQLFKP</sequence>
<dbReference type="AlphaFoldDB" id="A0A923KHU6"/>
<evidence type="ECO:0000256" key="8">
    <source>
        <dbReference type="ARBA" id="ARBA00022729"/>
    </source>
</evidence>
<dbReference type="InterPro" id="IPR050855">
    <property type="entry name" value="NDM-1-like"/>
</dbReference>
<feature type="domain" description="Metallo-beta-lactamase" evidence="14">
    <location>
        <begin position="56"/>
        <end position="225"/>
    </location>
</feature>
<evidence type="ECO:0000256" key="7">
    <source>
        <dbReference type="ARBA" id="ARBA00022723"/>
    </source>
</evidence>
<keyword evidence="9" id="KW-0574">Periplasm</keyword>
<keyword evidence="16" id="KW-1185">Reference proteome</keyword>
<keyword evidence="7" id="KW-0479">Metal-binding</keyword>
<gene>
    <name evidence="15" type="primary">bla</name>
    <name evidence="15" type="ORF">H7U19_03085</name>
</gene>